<dbReference type="Proteomes" id="UP000620075">
    <property type="component" value="Unassembled WGS sequence"/>
</dbReference>
<sequence length="151" mass="16124">MERAVEAGADAQHAQRRAARAAAGRNPRAGGGAVRPFAQAGVPELRFQMLLLDDRDALELIATFVIADRASGGLRPVQADLESPAGRIRKRLRPRAPQTRSNGLAPASPAGFCRAGRLYVEPSAAHIAASARRRLVERVRTAAPGHRGPER</sequence>
<evidence type="ECO:0000256" key="1">
    <source>
        <dbReference type="SAM" id="MobiDB-lite"/>
    </source>
</evidence>
<proteinExistence type="predicted"/>
<gene>
    <name evidence="2" type="ORF">JF888_12665</name>
</gene>
<feature type="region of interest" description="Disordered" evidence="1">
    <location>
        <begin position="77"/>
        <end position="108"/>
    </location>
</feature>
<comment type="caution">
    <text evidence="2">The sequence shown here is derived from an EMBL/GenBank/DDBJ whole genome shotgun (WGS) entry which is preliminary data.</text>
</comment>
<dbReference type="EMBL" id="JAEKNQ010000050">
    <property type="protein sequence ID" value="MBJ7604026.1"/>
    <property type="molecule type" value="Genomic_DNA"/>
</dbReference>
<evidence type="ECO:0000313" key="2">
    <source>
        <dbReference type="EMBL" id="MBJ7604026.1"/>
    </source>
</evidence>
<reference evidence="2 3" key="1">
    <citation type="submission" date="2020-10" db="EMBL/GenBank/DDBJ databases">
        <title>Ca. Dormibacterota MAGs.</title>
        <authorList>
            <person name="Montgomery K."/>
        </authorList>
    </citation>
    <scope>NUCLEOTIDE SEQUENCE [LARGE SCALE GENOMIC DNA]</scope>
    <source>
        <strain evidence="2">SC8811_S16_3</strain>
    </source>
</reference>
<protein>
    <submittedName>
        <fullName evidence="2">Uncharacterized protein</fullName>
    </submittedName>
</protein>
<accession>A0A934NCZ8</accession>
<feature type="region of interest" description="Disordered" evidence="1">
    <location>
        <begin position="1"/>
        <end position="35"/>
    </location>
</feature>
<evidence type="ECO:0000313" key="3">
    <source>
        <dbReference type="Proteomes" id="UP000620075"/>
    </source>
</evidence>
<organism evidence="2 3">
    <name type="scientific">Candidatus Dormiibacter inghamiae</name>
    <dbReference type="NCBI Taxonomy" id="3127013"/>
    <lineage>
        <taxon>Bacteria</taxon>
        <taxon>Bacillati</taxon>
        <taxon>Candidatus Dormiibacterota</taxon>
        <taxon>Candidatus Dormibacteria</taxon>
        <taxon>Candidatus Dormibacterales</taxon>
        <taxon>Candidatus Dormibacteraceae</taxon>
        <taxon>Candidatus Dormiibacter</taxon>
    </lineage>
</organism>
<dbReference type="AlphaFoldDB" id="A0A934NCZ8"/>
<name>A0A934NCZ8_9BACT</name>